<dbReference type="SUPFAM" id="SSF55729">
    <property type="entry name" value="Acyl-CoA N-acyltransferases (Nat)"/>
    <property type="match status" value="1"/>
</dbReference>
<dbReference type="Proteomes" id="UP000050898">
    <property type="component" value="Unassembled WGS sequence"/>
</dbReference>
<evidence type="ECO:0000313" key="3">
    <source>
        <dbReference type="Proteomes" id="UP000050898"/>
    </source>
</evidence>
<comment type="caution">
    <text evidence="2">The sequence shown here is derived from an EMBL/GenBank/DDBJ whole genome shotgun (WGS) entry which is preliminary data.</text>
</comment>
<feature type="domain" description="N-acetyltransferase" evidence="1">
    <location>
        <begin position="15"/>
        <end position="165"/>
    </location>
</feature>
<dbReference type="CDD" id="cd04301">
    <property type="entry name" value="NAT_SF"/>
    <property type="match status" value="1"/>
</dbReference>
<proteinExistence type="predicted"/>
<dbReference type="InterPro" id="IPR016181">
    <property type="entry name" value="Acyl_CoA_acyltransferase"/>
</dbReference>
<gene>
    <name evidence="2" type="ORF">FD00_GL001141</name>
</gene>
<dbReference type="PROSITE" id="PS51186">
    <property type="entry name" value="GNAT"/>
    <property type="match status" value="1"/>
</dbReference>
<accession>A0A0R2E1F2</accession>
<sequence>MPFEKLDSKNLLGYLKKVSLQTNNLGIESQEISAFFNVEKIERFNKNSEASVSFVAKNDETGQIIGLAQITRKLRIRYKNQAEFAISVDKEYWGQHFGSKLIEACINQAASKWRIDGLYLEVLSDNQRAIGLYQKYGFKVVGDLPILLTISGQNKPGKIMFKELKK</sequence>
<keyword evidence="2" id="KW-0808">Transferase</keyword>
<dbReference type="Gene3D" id="3.40.630.30">
    <property type="match status" value="1"/>
</dbReference>
<evidence type="ECO:0000313" key="2">
    <source>
        <dbReference type="EMBL" id="KRN09315.1"/>
    </source>
</evidence>
<reference evidence="2 3" key="1">
    <citation type="journal article" date="2015" name="Genome Announc.">
        <title>Expanding the biotechnology potential of lactobacilli through comparative genomics of 213 strains and associated genera.</title>
        <authorList>
            <person name="Sun Z."/>
            <person name="Harris H.M."/>
            <person name="McCann A."/>
            <person name="Guo C."/>
            <person name="Argimon S."/>
            <person name="Zhang W."/>
            <person name="Yang X."/>
            <person name="Jeffery I.B."/>
            <person name="Cooney J.C."/>
            <person name="Kagawa T.F."/>
            <person name="Liu W."/>
            <person name="Song Y."/>
            <person name="Salvetti E."/>
            <person name="Wrobel A."/>
            <person name="Rasinkangas P."/>
            <person name="Parkhill J."/>
            <person name="Rea M.C."/>
            <person name="O'Sullivan O."/>
            <person name="Ritari J."/>
            <person name="Douillard F.P."/>
            <person name="Paul Ross R."/>
            <person name="Yang R."/>
            <person name="Briner A.E."/>
            <person name="Felis G.E."/>
            <person name="de Vos W.M."/>
            <person name="Barrangou R."/>
            <person name="Klaenhammer T.R."/>
            <person name="Caufield P.W."/>
            <person name="Cui Y."/>
            <person name="Zhang H."/>
            <person name="O'Toole P.W."/>
        </authorList>
    </citation>
    <scope>NUCLEOTIDE SEQUENCE [LARGE SCALE GENOMIC DNA]</scope>
    <source>
        <strain evidence="2 3">DSM 20444</strain>
    </source>
</reference>
<protein>
    <submittedName>
        <fullName evidence="2">Acetyltransferase</fullName>
    </submittedName>
</protein>
<dbReference type="PANTHER" id="PTHR43415:SF3">
    <property type="entry name" value="GNAT-FAMILY ACETYLTRANSFERASE"/>
    <property type="match status" value="1"/>
</dbReference>
<dbReference type="GO" id="GO:0016747">
    <property type="term" value="F:acyltransferase activity, transferring groups other than amino-acyl groups"/>
    <property type="evidence" value="ECO:0007669"/>
    <property type="project" value="InterPro"/>
</dbReference>
<dbReference type="EMBL" id="AYYH01000028">
    <property type="protein sequence ID" value="KRN09315.1"/>
    <property type="molecule type" value="Genomic_DNA"/>
</dbReference>
<organism evidence="2 3">
    <name type="scientific">Liquorilactobacillus mali KCTC 3596 = DSM 20444</name>
    <dbReference type="NCBI Taxonomy" id="1046596"/>
    <lineage>
        <taxon>Bacteria</taxon>
        <taxon>Bacillati</taxon>
        <taxon>Bacillota</taxon>
        <taxon>Bacilli</taxon>
        <taxon>Lactobacillales</taxon>
        <taxon>Lactobacillaceae</taxon>
        <taxon>Liquorilactobacillus</taxon>
    </lineage>
</organism>
<dbReference type="PATRIC" id="fig|1046596.6.peg.1223"/>
<keyword evidence="3" id="KW-1185">Reference proteome</keyword>
<name>A0A0R2E1F2_9LACO</name>
<dbReference type="Pfam" id="PF00583">
    <property type="entry name" value="Acetyltransf_1"/>
    <property type="match status" value="1"/>
</dbReference>
<evidence type="ECO:0000259" key="1">
    <source>
        <dbReference type="PROSITE" id="PS51186"/>
    </source>
</evidence>
<dbReference type="PANTHER" id="PTHR43415">
    <property type="entry name" value="SPERMIDINE N(1)-ACETYLTRANSFERASE"/>
    <property type="match status" value="1"/>
</dbReference>
<dbReference type="InterPro" id="IPR000182">
    <property type="entry name" value="GNAT_dom"/>
</dbReference>
<dbReference type="AlphaFoldDB" id="A0A0R2E1F2"/>